<organism evidence="1 2">
    <name type="scientific">Pistacia integerrima</name>
    <dbReference type="NCBI Taxonomy" id="434235"/>
    <lineage>
        <taxon>Eukaryota</taxon>
        <taxon>Viridiplantae</taxon>
        <taxon>Streptophyta</taxon>
        <taxon>Embryophyta</taxon>
        <taxon>Tracheophyta</taxon>
        <taxon>Spermatophyta</taxon>
        <taxon>Magnoliopsida</taxon>
        <taxon>eudicotyledons</taxon>
        <taxon>Gunneridae</taxon>
        <taxon>Pentapetalae</taxon>
        <taxon>rosids</taxon>
        <taxon>malvids</taxon>
        <taxon>Sapindales</taxon>
        <taxon>Anacardiaceae</taxon>
        <taxon>Pistacia</taxon>
    </lineage>
</organism>
<proteinExistence type="predicted"/>
<sequence length="138" mass="14549">MGVLADSQIDGGGGGGGGYGLWGACFRGLVRRKQVDSMHTKARRHHQLAKDLSVLHLIAIVFLQTVFGVGSTIGARVYILVGTVAREHSGSALTLSFLIARIAAAFFSLLLCRACKSLSAGVPITIHVVLGLRDCNSF</sequence>
<gene>
    <name evidence="1" type="ORF">Pint_33567</name>
</gene>
<comment type="caution">
    <text evidence="1">The sequence shown here is derived from an EMBL/GenBank/DDBJ whole genome shotgun (WGS) entry which is preliminary data.</text>
</comment>
<protein>
    <submittedName>
        <fullName evidence="1">Uncharacterized protein</fullName>
    </submittedName>
</protein>
<name>A0ACC0X458_9ROSI</name>
<keyword evidence="2" id="KW-1185">Reference proteome</keyword>
<evidence type="ECO:0000313" key="1">
    <source>
        <dbReference type="EMBL" id="KAJ0009890.1"/>
    </source>
</evidence>
<accession>A0ACC0X458</accession>
<dbReference type="Proteomes" id="UP001163603">
    <property type="component" value="Chromosome 14"/>
</dbReference>
<evidence type="ECO:0000313" key="2">
    <source>
        <dbReference type="Proteomes" id="UP001163603"/>
    </source>
</evidence>
<reference evidence="2" key="1">
    <citation type="journal article" date="2023" name="G3 (Bethesda)">
        <title>Genome assembly and association tests identify interacting loci associated with vigor, precocity, and sex in interspecific pistachio rootstocks.</title>
        <authorList>
            <person name="Palmer W."/>
            <person name="Jacygrad E."/>
            <person name="Sagayaradj S."/>
            <person name="Cavanaugh K."/>
            <person name="Han R."/>
            <person name="Bertier L."/>
            <person name="Beede B."/>
            <person name="Kafkas S."/>
            <person name="Golino D."/>
            <person name="Preece J."/>
            <person name="Michelmore R."/>
        </authorList>
    </citation>
    <scope>NUCLEOTIDE SEQUENCE [LARGE SCALE GENOMIC DNA]</scope>
</reference>
<dbReference type="EMBL" id="CM047749">
    <property type="protein sequence ID" value="KAJ0009890.1"/>
    <property type="molecule type" value="Genomic_DNA"/>
</dbReference>